<reference evidence="14 15" key="1">
    <citation type="submission" date="2017-12" db="EMBL/GenBank/DDBJ databases">
        <title>Sequencing, de novo assembly and annotation of complete genome of a new Thraustochytrid species, strain FCC1311.</title>
        <authorList>
            <person name="Sedici K."/>
            <person name="Godart F."/>
            <person name="Aiese Cigliano R."/>
            <person name="Sanseverino W."/>
            <person name="Barakat M."/>
            <person name="Ortet P."/>
            <person name="Marechal E."/>
            <person name="Cagnac O."/>
            <person name="Amato A."/>
        </authorList>
    </citation>
    <scope>NUCLEOTIDE SEQUENCE [LARGE SCALE GENOMIC DNA]</scope>
</reference>
<comment type="similarity">
    <text evidence="3 10">Belongs to the 2-oxoacid dehydrogenase family.</text>
</comment>
<dbReference type="Gene3D" id="3.30.559.10">
    <property type="entry name" value="Chloramphenicol acetyltransferase-like domain"/>
    <property type="match status" value="1"/>
</dbReference>
<feature type="compositionally biased region" description="Polar residues" evidence="11">
    <location>
        <begin position="193"/>
        <end position="205"/>
    </location>
</feature>
<dbReference type="FunFam" id="3.30.559.10:FF:000027">
    <property type="entry name" value="Dihydrolipoamide acetyltransferase component of pyruvate dehydrogenase complex"/>
    <property type="match status" value="1"/>
</dbReference>
<dbReference type="FunFam" id="2.40.50.100:FF:000013">
    <property type="entry name" value="Dihydrolipoamide acetyltransferase component of pyruvate dehydrogenase complex"/>
    <property type="match status" value="1"/>
</dbReference>
<dbReference type="GO" id="GO:0016407">
    <property type="term" value="F:acetyltransferase activity"/>
    <property type="evidence" value="ECO:0007669"/>
    <property type="project" value="TreeGrafter"/>
</dbReference>
<keyword evidence="15" id="KW-1185">Reference proteome</keyword>
<dbReference type="EC" id="2.3.1.-" evidence="10"/>
<feature type="domain" description="Peripheral subunit-binding (PSBD)" evidence="13">
    <location>
        <begin position="255"/>
        <end position="292"/>
    </location>
</feature>
<dbReference type="GO" id="GO:0005759">
    <property type="term" value="C:mitochondrial matrix"/>
    <property type="evidence" value="ECO:0007669"/>
    <property type="project" value="UniProtKB-SubCell"/>
</dbReference>
<dbReference type="InterPro" id="IPR004167">
    <property type="entry name" value="PSBD"/>
</dbReference>
<evidence type="ECO:0000256" key="4">
    <source>
        <dbReference type="ARBA" id="ARBA00022679"/>
    </source>
</evidence>
<keyword evidence="7" id="KW-0496">Mitochondrion</keyword>
<dbReference type="Gene3D" id="4.10.320.10">
    <property type="entry name" value="E3-binding domain"/>
    <property type="match status" value="1"/>
</dbReference>
<evidence type="ECO:0000256" key="7">
    <source>
        <dbReference type="ARBA" id="ARBA00023128"/>
    </source>
</evidence>
<dbReference type="GO" id="GO:0031405">
    <property type="term" value="F:lipoic acid binding"/>
    <property type="evidence" value="ECO:0007669"/>
    <property type="project" value="TreeGrafter"/>
</dbReference>
<dbReference type="InterPro" id="IPR050743">
    <property type="entry name" value="2-oxoacid_DH_E2_comp"/>
</dbReference>
<keyword evidence="4 10" id="KW-0808">Transferase</keyword>
<gene>
    <name evidence="14" type="ORF">FCC1311_004041</name>
</gene>
<dbReference type="InterPro" id="IPR023213">
    <property type="entry name" value="CAT-like_dom_sf"/>
</dbReference>
<keyword evidence="6" id="KW-0809">Transit peptide</keyword>
<keyword evidence="5 10" id="KW-0450">Lipoyl</keyword>
<evidence type="ECO:0000256" key="5">
    <source>
        <dbReference type="ARBA" id="ARBA00022823"/>
    </source>
</evidence>
<dbReference type="Gene3D" id="2.40.50.100">
    <property type="match status" value="1"/>
</dbReference>
<dbReference type="FunCoup" id="A0A2R5G028">
    <property type="interactions" value="248"/>
</dbReference>
<comment type="subcellular location">
    <subcellularLocation>
        <location evidence="2">Mitochondrion matrix</location>
    </subcellularLocation>
</comment>
<evidence type="ECO:0000256" key="3">
    <source>
        <dbReference type="ARBA" id="ARBA00007317"/>
    </source>
</evidence>
<evidence type="ECO:0000256" key="10">
    <source>
        <dbReference type="RuleBase" id="RU003423"/>
    </source>
</evidence>
<dbReference type="InterPro" id="IPR011053">
    <property type="entry name" value="Single_hybrid_motif"/>
</dbReference>
<feature type="region of interest" description="Disordered" evidence="11">
    <location>
        <begin position="188"/>
        <end position="259"/>
    </location>
</feature>
<dbReference type="OrthoDB" id="202158at2759"/>
<dbReference type="InterPro" id="IPR036625">
    <property type="entry name" value="E3-bd_dom_sf"/>
</dbReference>
<evidence type="ECO:0000256" key="1">
    <source>
        <dbReference type="ARBA" id="ARBA00001938"/>
    </source>
</evidence>
<dbReference type="EMBL" id="BEYU01000005">
    <property type="protein sequence ID" value="GBG24377.1"/>
    <property type="molecule type" value="Genomic_DNA"/>
</dbReference>
<dbReference type="PANTHER" id="PTHR43178:SF5">
    <property type="entry name" value="LIPOAMIDE ACYLTRANSFERASE COMPONENT OF BRANCHED-CHAIN ALPHA-KETO ACID DEHYDROGENASE COMPLEX, MITOCHONDRIAL"/>
    <property type="match status" value="1"/>
</dbReference>
<evidence type="ECO:0000256" key="2">
    <source>
        <dbReference type="ARBA" id="ARBA00004305"/>
    </source>
</evidence>
<dbReference type="PROSITE" id="PS51826">
    <property type="entry name" value="PSBD"/>
    <property type="match status" value="1"/>
</dbReference>
<feature type="compositionally biased region" description="Basic and acidic residues" evidence="11">
    <location>
        <begin position="310"/>
        <end position="322"/>
    </location>
</feature>
<evidence type="ECO:0000256" key="8">
    <source>
        <dbReference type="ARBA" id="ARBA00023315"/>
    </source>
</evidence>
<comment type="caution">
    <text evidence="14">The sequence shown here is derived from an EMBL/GenBank/DDBJ whole genome shotgun (WGS) entry which is preliminary data.</text>
</comment>
<feature type="region of interest" description="Disordered" evidence="11">
    <location>
        <begin position="303"/>
        <end position="345"/>
    </location>
</feature>
<organism evidence="14 15">
    <name type="scientific">Hondaea fermentalgiana</name>
    <dbReference type="NCBI Taxonomy" id="2315210"/>
    <lineage>
        <taxon>Eukaryota</taxon>
        <taxon>Sar</taxon>
        <taxon>Stramenopiles</taxon>
        <taxon>Bigyra</taxon>
        <taxon>Labyrinthulomycetes</taxon>
        <taxon>Thraustochytrida</taxon>
        <taxon>Thraustochytriidae</taxon>
        <taxon>Hondaea</taxon>
    </lineage>
</organism>
<dbReference type="FunFam" id="4.10.320.10:FF:000002">
    <property type="entry name" value="Dihydrolipoamide acetyltransferase component of pyruvate dehydrogenase complex"/>
    <property type="match status" value="1"/>
</dbReference>
<dbReference type="Pfam" id="PF00198">
    <property type="entry name" value="2-oxoacid_dh"/>
    <property type="match status" value="1"/>
</dbReference>
<accession>A0A2R5G028</accession>
<comment type="catalytic activity">
    <reaction evidence="9">
        <text>N(6)-[(R)-dihydrolipoyl]-L-lysyl-[protein] + 2-methylpropanoyl-CoA = N(6)-[(R)-S(8)-2-methylpropanoyldihydrolipoyl]-L-lysyl-[protein] + CoA</text>
        <dbReference type="Rhea" id="RHEA:18865"/>
        <dbReference type="Rhea" id="RHEA-COMP:10475"/>
        <dbReference type="Rhea" id="RHEA-COMP:10497"/>
        <dbReference type="ChEBI" id="CHEBI:57287"/>
        <dbReference type="ChEBI" id="CHEBI:57338"/>
        <dbReference type="ChEBI" id="CHEBI:83100"/>
        <dbReference type="ChEBI" id="CHEBI:83142"/>
        <dbReference type="EC" id="2.3.1.168"/>
    </reaction>
    <physiologicalReaction direction="left-to-right" evidence="9">
        <dbReference type="Rhea" id="RHEA:18866"/>
    </physiologicalReaction>
</comment>
<evidence type="ECO:0000259" key="13">
    <source>
        <dbReference type="PROSITE" id="PS51826"/>
    </source>
</evidence>
<evidence type="ECO:0000313" key="15">
    <source>
        <dbReference type="Proteomes" id="UP000241890"/>
    </source>
</evidence>
<dbReference type="InParanoid" id="A0A2R5G028"/>
<feature type="domain" description="Lipoyl-binding" evidence="12">
    <location>
        <begin position="80"/>
        <end position="159"/>
    </location>
</feature>
<dbReference type="PANTHER" id="PTHR43178">
    <property type="entry name" value="DIHYDROLIPOAMIDE ACETYLTRANSFERASE COMPONENT OF PYRUVATE DEHYDROGENASE COMPLEX"/>
    <property type="match status" value="1"/>
</dbReference>
<dbReference type="GO" id="GO:0043754">
    <property type="term" value="F:dihydrolipoamide branched chain acyltransferase activity"/>
    <property type="evidence" value="ECO:0007669"/>
    <property type="project" value="UniProtKB-EC"/>
</dbReference>
<dbReference type="PROSITE" id="PS00189">
    <property type="entry name" value="LIPOYL"/>
    <property type="match status" value="1"/>
</dbReference>
<dbReference type="SUPFAM" id="SSF47005">
    <property type="entry name" value="Peripheral subunit-binding domain of 2-oxo acid dehydrogenase complex"/>
    <property type="match status" value="1"/>
</dbReference>
<evidence type="ECO:0000256" key="11">
    <source>
        <dbReference type="SAM" id="MobiDB-lite"/>
    </source>
</evidence>
<protein>
    <recommendedName>
        <fullName evidence="10">Dihydrolipoamide acetyltransferase component of pyruvate dehydrogenase complex</fullName>
        <ecNumber evidence="10">2.3.1.-</ecNumber>
    </recommendedName>
</protein>
<evidence type="ECO:0000313" key="14">
    <source>
        <dbReference type="EMBL" id="GBG24377.1"/>
    </source>
</evidence>
<dbReference type="Pfam" id="PF02817">
    <property type="entry name" value="E3_binding"/>
    <property type="match status" value="1"/>
</dbReference>
<dbReference type="AlphaFoldDB" id="A0A2R5G028"/>
<keyword evidence="14" id="KW-0670">Pyruvate</keyword>
<sequence>MWARVARRGAASAASWASVSATATAQRKAALRQPARALAAVLSAENPTGVDLNLGLGLGLTREGAATRLGGVRGFRATRAAEGKIPFLLADIGEGIKECEVIEWQVKPGDTVEQFQGICEVSSDKATVVVSSRYDGKILSLEWEVGDMAQVGEPLVWMEVEGKESASAQEVKENELPEEAEAKDTLAQGEGANASSPEPSNSKTPQPAVEVATPPRGLEREGTFSVDPVIRPSSSPAPDPSTPRVAPSRPGDKITTTPAVRRLARDHDLDLSVIEGTGPQGRILKGDVLAYIASVPIEERRKQAQAARDQAAKEARAARGEPEEVPAPSTSDKESTSDDSKAAAGVQRLTDDVVVPVRGIQRIMVKSMEASLSIPHFNLMEEYDMTQMADFRNELKAVAETRDIRLSYMPILIKATSLALFRFPGLNGHINADATEVTQKASHNISVAMDTPRGLLVPVIKDVQNKSILEVAQDLVRLQELGKNNKLGEKELSGATFTLSNIGAIGGTYASPVIPSPTLVIGAIGKIQTLPRFRDERDPDAGVYPAKMMNISWAADHRVVDGATMARFSNQLKQYIESPSSMVSDLH</sequence>
<dbReference type="InterPro" id="IPR001078">
    <property type="entry name" value="2-oxoacid_DH_actylTfrase"/>
</dbReference>
<evidence type="ECO:0000259" key="12">
    <source>
        <dbReference type="PROSITE" id="PS50968"/>
    </source>
</evidence>
<dbReference type="Pfam" id="PF00364">
    <property type="entry name" value="Biotin_lipoyl"/>
    <property type="match status" value="1"/>
</dbReference>
<name>A0A2R5G028_9STRA</name>
<dbReference type="SUPFAM" id="SSF52777">
    <property type="entry name" value="CoA-dependent acyltransferases"/>
    <property type="match status" value="1"/>
</dbReference>
<dbReference type="InterPro" id="IPR003016">
    <property type="entry name" value="2-oxoA_DH_lipoyl-BS"/>
</dbReference>
<dbReference type="GO" id="GO:0005829">
    <property type="term" value="C:cytosol"/>
    <property type="evidence" value="ECO:0007669"/>
    <property type="project" value="UniProtKB-ARBA"/>
</dbReference>
<dbReference type="SUPFAM" id="SSF51230">
    <property type="entry name" value="Single hybrid motif"/>
    <property type="match status" value="1"/>
</dbReference>
<dbReference type="PROSITE" id="PS50968">
    <property type="entry name" value="BIOTINYL_LIPOYL"/>
    <property type="match status" value="1"/>
</dbReference>
<evidence type="ECO:0000256" key="6">
    <source>
        <dbReference type="ARBA" id="ARBA00022946"/>
    </source>
</evidence>
<evidence type="ECO:0000256" key="9">
    <source>
        <dbReference type="ARBA" id="ARBA00051775"/>
    </source>
</evidence>
<dbReference type="CDD" id="cd06849">
    <property type="entry name" value="lipoyl_domain"/>
    <property type="match status" value="1"/>
</dbReference>
<dbReference type="InterPro" id="IPR000089">
    <property type="entry name" value="Biotin_lipoyl"/>
</dbReference>
<feature type="compositionally biased region" description="Basic and acidic residues" evidence="11">
    <location>
        <begin position="331"/>
        <end position="341"/>
    </location>
</feature>
<dbReference type="Proteomes" id="UP000241890">
    <property type="component" value="Unassembled WGS sequence"/>
</dbReference>
<proteinExistence type="inferred from homology"/>
<comment type="cofactor">
    <cofactor evidence="1 10">
        <name>(R)-lipoate</name>
        <dbReference type="ChEBI" id="CHEBI:83088"/>
    </cofactor>
</comment>
<keyword evidence="8 10" id="KW-0012">Acyltransferase</keyword>